<evidence type="ECO:0000259" key="1">
    <source>
        <dbReference type="Pfam" id="PF00144"/>
    </source>
</evidence>
<dbReference type="InterPro" id="IPR050789">
    <property type="entry name" value="Diverse_Enzym_Activities"/>
</dbReference>
<dbReference type="SUPFAM" id="SSF56601">
    <property type="entry name" value="beta-lactamase/transpeptidase-like"/>
    <property type="match status" value="1"/>
</dbReference>
<dbReference type="EMBL" id="AP012204">
    <property type="protein sequence ID" value="BAK35889.1"/>
    <property type="molecule type" value="Genomic_DNA"/>
</dbReference>
<name>F5XJI9_MICPN</name>
<dbReference type="HOGENOM" id="CLU_1114823_0_0_11"/>
<dbReference type="AlphaFoldDB" id="F5XJI9"/>
<organism evidence="2 3">
    <name type="scientific">Microlunatus phosphovorus (strain ATCC 700054 / DSM 10555 / JCM 9379 / NBRC 101784 / NCIMB 13414 / VKM Ac-1990 / NM-1)</name>
    <dbReference type="NCBI Taxonomy" id="1032480"/>
    <lineage>
        <taxon>Bacteria</taxon>
        <taxon>Bacillati</taxon>
        <taxon>Actinomycetota</taxon>
        <taxon>Actinomycetes</taxon>
        <taxon>Propionibacteriales</taxon>
        <taxon>Propionibacteriaceae</taxon>
        <taxon>Microlunatus</taxon>
    </lineage>
</organism>
<dbReference type="Gene3D" id="3.40.710.10">
    <property type="entry name" value="DD-peptidase/beta-lactamase superfamily"/>
    <property type="match status" value="1"/>
</dbReference>
<proteinExistence type="predicted"/>
<dbReference type="KEGG" id="mph:MLP_28750"/>
<gene>
    <name evidence="2" type="ordered locus">MLP_28750</name>
</gene>
<keyword evidence="3" id="KW-1185">Reference proteome</keyword>
<dbReference type="InterPro" id="IPR001466">
    <property type="entry name" value="Beta-lactam-related"/>
</dbReference>
<dbReference type="OrthoDB" id="3863176at2"/>
<dbReference type="STRING" id="1032480.MLP_28750"/>
<dbReference type="PANTHER" id="PTHR43283">
    <property type="entry name" value="BETA-LACTAMASE-RELATED"/>
    <property type="match status" value="1"/>
</dbReference>
<feature type="domain" description="Beta-lactamase-related" evidence="1">
    <location>
        <begin position="28"/>
        <end position="243"/>
    </location>
</feature>
<sequence>MADRQLVSHLRTALHNLEGEAIAIGAAVGDQMELVCRGSFNSAPVHERTVFYGASVTKQIIGAAAARAVLRGVVNIDDPLAQWLPSLPPSMEAIRLDHLVHHTSGLPDLAEPTLGVPGSNAELLERFHQLDALKFAPGTRFAYNNAGYVVLAEALAQSLGQPIDEIAGELVMPLGLSDTRFGGPIVQLQGRPDPPGTVGDGGLWTSIHDLTLWLQACNEGALGAETHQLAEQGTTLAMDRQWTTPGASE</sequence>
<reference evidence="2 3" key="1">
    <citation type="submission" date="2011-05" db="EMBL/GenBank/DDBJ databases">
        <title>Whole genome sequence of Microlunatus phosphovorus NM-1.</title>
        <authorList>
            <person name="Hosoyama A."/>
            <person name="Sasaki K."/>
            <person name="Harada T."/>
            <person name="Igarashi R."/>
            <person name="Kawakoshi A."/>
            <person name="Sasagawa M."/>
            <person name="Fukada J."/>
            <person name="Nakamura S."/>
            <person name="Katano Y."/>
            <person name="Hanada S."/>
            <person name="Kamagata Y."/>
            <person name="Nakamura N."/>
            <person name="Yamazaki S."/>
            <person name="Fujita N."/>
        </authorList>
    </citation>
    <scope>NUCLEOTIDE SEQUENCE [LARGE SCALE GENOMIC DNA]</scope>
    <source>
        <strain evidence="3">ATCC 700054 / DSM 10555 / JCM 9379 / NBRC 101784 / NCIMB 13414 / VKM Ac-1990 / NM-1</strain>
    </source>
</reference>
<dbReference type="InterPro" id="IPR012338">
    <property type="entry name" value="Beta-lactam/transpept-like"/>
</dbReference>
<dbReference type="eggNOG" id="COG1680">
    <property type="taxonomic scope" value="Bacteria"/>
</dbReference>
<protein>
    <recommendedName>
        <fullName evidence="1">Beta-lactamase-related domain-containing protein</fullName>
    </recommendedName>
</protein>
<dbReference type="Proteomes" id="UP000007947">
    <property type="component" value="Chromosome"/>
</dbReference>
<dbReference type="Pfam" id="PF00144">
    <property type="entry name" value="Beta-lactamase"/>
    <property type="match status" value="1"/>
</dbReference>
<evidence type="ECO:0000313" key="3">
    <source>
        <dbReference type="Proteomes" id="UP000007947"/>
    </source>
</evidence>
<evidence type="ECO:0000313" key="2">
    <source>
        <dbReference type="EMBL" id="BAK35889.1"/>
    </source>
</evidence>
<accession>F5XJI9</accession>